<name>A0A8F2FAB2_STRKN</name>
<reference evidence="1" key="1">
    <citation type="journal article" date="2021" name="Angew. Chem. Int. Ed. Engl.">
        <title>Gausemycins A,B - cyclic lipoglycopeptides from Streptomyces sp.</title>
        <authorList>
            <person name="Tyurin A."/>
            <person name="Alferova V."/>
            <person name="Paramonov A."/>
            <person name="Shuvalov M."/>
            <person name="Kudryakova G."/>
            <person name="Rogozhin E."/>
            <person name="Zherebker A."/>
            <person name="Brylev V."/>
            <person name="Chistov A."/>
            <person name="Baranova A."/>
            <person name="Birykov M."/>
            <person name="Ivanov I."/>
            <person name="Prokhorenko I."/>
            <person name="Grammatikova N."/>
            <person name="Kravchenko T."/>
            <person name="Isakova E."/>
            <person name="Mirchink E."/>
            <person name="Gladkikh E."/>
            <person name="Svirshchevskaya E."/>
            <person name="Mardanov A."/>
            <person name="Beletsky A."/>
            <person name="Kocharovskaya M."/>
            <person name="Kulyaeva V."/>
            <person name="Shashkov A."/>
            <person name="Nifantiev N."/>
            <person name="Apt A."/>
            <person name="Majorov K."/>
            <person name="Efimova S."/>
            <person name="Ravin N."/>
            <person name="Nikolaev E."/>
            <person name="Ostroumova O."/>
            <person name="Katrukha G."/>
            <person name="Lapchinskaya O."/>
            <person name="Dontsova O."/>
            <person name="Terekhov S."/>
            <person name="Osterman I."/>
            <person name="Shenkarev Z."/>
            <person name="Korshun V.A."/>
        </authorList>
    </citation>
    <scope>NUCLEOTIDE SEQUENCE</scope>
    <source>
        <strain evidence="1">INA-Ac-5812</strain>
    </source>
</reference>
<evidence type="ECO:0000313" key="1">
    <source>
        <dbReference type="EMBL" id="QWT72324.1"/>
    </source>
</evidence>
<protein>
    <recommendedName>
        <fullName evidence="2">Nucleotidyltransferase family protein</fullName>
    </recommendedName>
</protein>
<dbReference type="Pfam" id="PF14907">
    <property type="entry name" value="NTP_transf_5"/>
    <property type="match status" value="1"/>
</dbReference>
<dbReference type="AlphaFoldDB" id="A0A8F2FAB2"/>
<dbReference type="InterPro" id="IPR039498">
    <property type="entry name" value="NTP_transf_5"/>
</dbReference>
<accession>A0A8F2FAB2</accession>
<evidence type="ECO:0008006" key="2">
    <source>
        <dbReference type="Google" id="ProtNLM"/>
    </source>
</evidence>
<dbReference type="EMBL" id="MZ394730">
    <property type="protein sequence ID" value="QWT72324.1"/>
    <property type="molecule type" value="Genomic_DNA"/>
</dbReference>
<reference evidence="1" key="2">
    <citation type="submission" date="2021-06" db="EMBL/GenBank/DDBJ databases">
        <authorList>
            <person name="Alferova V.A."/>
            <person name="Mardanov A.V."/>
            <person name="Beletsky A.V."/>
            <person name="Ravin N.V."/>
            <person name="Osterman I.A."/>
            <person name="Terekhov S.S."/>
        </authorList>
    </citation>
    <scope>NUCLEOTIDE SEQUENCE</scope>
    <source>
        <strain evidence="1">INA-Ac-5812</strain>
    </source>
</reference>
<dbReference type="RefSeq" id="WP_399933767.1">
    <property type="nucleotide sequence ID" value="NZ_CP172446.1"/>
</dbReference>
<proteinExistence type="predicted"/>
<gene>
    <name evidence="1" type="primary">orf68</name>
</gene>
<organism evidence="1">
    <name type="scientific">Streptomyces kanamyceticus</name>
    <dbReference type="NCBI Taxonomy" id="1967"/>
    <lineage>
        <taxon>Bacteria</taxon>
        <taxon>Bacillati</taxon>
        <taxon>Actinomycetota</taxon>
        <taxon>Actinomycetes</taxon>
        <taxon>Kitasatosporales</taxon>
        <taxon>Streptomycetaceae</taxon>
        <taxon>Streptomyces</taxon>
    </lineage>
</organism>
<sequence>MTVRYSRDRLDPLGGHDTAWAVLELVAEHQGLDAEPDARAAHLRRPDFDHGQLIQQAMRHNLLPALADFLNRHGLRKALPHRLRTPVLNQLRLSEHRGRLLTREAARVSDGLARAGVRAAWTKGVTLQTTLYDDTAVRSFNDIDLMIAPEDRERTRTALIDLGYTPDAVFDPETGQLKEMPRLDRRSYRMSPDHLPHFRLLTEDICVPHVSVDVANSLTWHGSAWQVPMRRVVERIAPVPVIGGVLPALSTPHAFLFLCLHVFREGWLQRTIVTKDLALSQFADILRQWRRSSPEVRRDVGAAVAEFGLAEPMAWVCAHTDALFGAGILEELGLTAQADPRWQASAQGAGGRRLTWHGDMRRRLREVTAPALTPLP</sequence>